<evidence type="ECO:0008006" key="5">
    <source>
        <dbReference type="Google" id="ProtNLM"/>
    </source>
</evidence>
<dbReference type="InterPro" id="IPR050327">
    <property type="entry name" value="Proton-linked_MCT"/>
</dbReference>
<evidence type="ECO:0000256" key="2">
    <source>
        <dbReference type="SAM" id="Phobius"/>
    </source>
</evidence>
<feature type="transmembrane region" description="Helical" evidence="2">
    <location>
        <begin position="21"/>
        <end position="50"/>
    </location>
</feature>
<organism evidence="3 4">
    <name type="scientific">Rhipicephalus microplus</name>
    <name type="common">Cattle tick</name>
    <name type="synonym">Boophilus microplus</name>
    <dbReference type="NCBI Taxonomy" id="6941"/>
    <lineage>
        <taxon>Eukaryota</taxon>
        <taxon>Metazoa</taxon>
        <taxon>Ecdysozoa</taxon>
        <taxon>Arthropoda</taxon>
        <taxon>Chelicerata</taxon>
        <taxon>Arachnida</taxon>
        <taxon>Acari</taxon>
        <taxon>Parasitiformes</taxon>
        <taxon>Ixodida</taxon>
        <taxon>Ixodoidea</taxon>
        <taxon>Ixodidae</taxon>
        <taxon>Rhipicephalinae</taxon>
        <taxon>Rhipicephalus</taxon>
        <taxon>Boophilus</taxon>
    </lineage>
</organism>
<dbReference type="PANTHER" id="PTHR11360">
    <property type="entry name" value="MONOCARBOXYLATE TRANSPORTER"/>
    <property type="match status" value="1"/>
</dbReference>
<feature type="transmembrane region" description="Helical" evidence="2">
    <location>
        <begin position="328"/>
        <end position="348"/>
    </location>
</feature>
<feature type="transmembrane region" description="Helical" evidence="2">
    <location>
        <begin position="70"/>
        <end position="94"/>
    </location>
</feature>
<evidence type="ECO:0000313" key="3">
    <source>
        <dbReference type="EMBL" id="KAH8028752.1"/>
    </source>
</evidence>
<feature type="transmembrane region" description="Helical" evidence="2">
    <location>
        <begin position="380"/>
        <end position="398"/>
    </location>
</feature>
<dbReference type="Gene3D" id="1.20.1250.20">
    <property type="entry name" value="MFS general substrate transporter like domains"/>
    <property type="match status" value="1"/>
</dbReference>
<evidence type="ECO:0000256" key="1">
    <source>
        <dbReference type="SAM" id="MobiDB-lite"/>
    </source>
</evidence>
<feature type="transmembrane region" description="Helical" evidence="2">
    <location>
        <begin position="355"/>
        <end position="374"/>
    </location>
</feature>
<keyword evidence="4" id="KW-1185">Reference proteome</keyword>
<dbReference type="EMBL" id="JABSTU010000006">
    <property type="protein sequence ID" value="KAH8028752.1"/>
    <property type="molecule type" value="Genomic_DNA"/>
</dbReference>
<keyword evidence="2" id="KW-0472">Membrane</keyword>
<feature type="transmembrane region" description="Helical" evidence="2">
    <location>
        <begin position="290"/>
        <end position="316"/>
    </location>
</feature>
<feature type="region of interest" description="Disordered" evidence="1">
    <location>
        <begin position="239"/>
        <end position="272"/>
    </location>
</feature>
<reference evidence="3" key="2">
    <citation type="submission" date="2021-09" db="EMBL/GenBank/DDBJ databases">
        <authorList>
            <person name="Jia N."/>
            <person name="Wang J."/>
            <person name="Shi W."/>
            <person name="Du L."/>
            <person name="Sun Y."/>
            <person name="Zhan W."/>
            <person name="Jiang J."/>
            <person name="Wang Q."/>
            <person name="Zhang B."/>
            <person name="Ji P."/>
            <person name="Sakyi L.B."/>
            <person name="Cui X."/>
            <person name="Yuan T."/>
            <person name="Jiang B."/>
            <person name="Yang W."/>
            <person name="Lam T.T.-Y."/>
            <person name="Chang Q."/>
            <person name="Ding S."/>
            <person name="Wang X."/>
            <person name="Zhu J."/>
            <person name="Ruan X."/>
            <person name="Zhao L."/>
            <person name="Wei J."/>
            <person name="Que T."/>
            <person name="Du C."/>
            <person name="Cheng J."/>
            <person name="Dai P."/>
            <person name="Han X."/>
            <person name="Huang E."/>
            <person name="Gao Y."/>
            <person name="Liu J."/>
            <person name="Shao H."/>
            <person name="Ye R."/>
            <person name="Li L."/>
            <person name="Wei W."/>
            <person name="Wang X."/>
            <person name="Wang C."/>
            <person name="Huo Q."/>
            <person name="Li W."/>
            <person name="Guo W."/>
            <person name="Chen H."/>
            <person name="Chen S."/>
            <person name="Zhou L."/>
            <person name="Zhou L."/>
            <person name="Ni X."/>
            <person name="Tian J."/>
            <person name="Zhou Y."/>
            <person name="Sheng Y."/>
            <person name="Liu T."/>
            <person name="Pan Y."/>
            <person name="Xia L."/>
            <person name="Li J."/>
            <person name="Zhao F."/>
            <person name="Cao W."/>
        </authorList>
    </citation>
    <scope>NUCLEOTIDE SEQUENCE</scope>
    <source>
        <strain evidence="3">Rmic-2018</strain>
        <tissue evidence="3">Larvae</tissue>
    </source>
</reference>
<dbReference type="AlphaFoldDB" id="A0A9J6E3Y3"/>
<dbReference type="PANTHER" id="PTHR11360:SF303">
    <property type="entry name" value="MAJOR FACILITATOR SUPERFAMILY (MFS) PROFILE DOMAIN-CONTAINING PROTEIN"/>
    <property type="match status" value="1"/>
</dbReference>
<sequence length="463" mass="51261">MLTSMKSLMEAQHRDHEGIDRYWGLGAVVVLSSFLSTFVLANLAFFYVRIKETYDVDYETAMWPLTVLWISYRGAGAGMGAVLTSFSICTVTYFRKYRTTIDSLKYVGSTAAGVLGPVSLAFMVQGYGLNRALILLGVLVMNISPLTVLLKAPEAAGCECFHKLLHLKSRRLTITSRLLDGKIPLEYSEPTYSESFQGINQPFDAGYSTFTSMQLSIRRVQPSEELHEDLHCSLDQRLERNESKPASEIVSSNVTAPEDCSERPVAQAPQRGSNKHLLENSVSVFKLWKFYALALIYAVVDYTNFAFKTTMVAYAIDKGISQANSEYLIIYDAIGSLIGQLVLTRLLSYVHLRQGTAYALGLVTLSASLVALSFLSSQTAVIYIVIAASLPWGILRAIKQDMAAHFLGTDMSGAAWFITGTYVLPFILTCPVLTGELFTPFFTVAEEKLTQLIMNMDKTLIFA</sequence>
<feature type="transmembrane region" description="Helical" evidence="2">
    <location>
        <begin position="132"/>
        <end position="150"/>
    </location>
</feature>
<dbReference type="Proteomes" id="UP000821866">
    <property type="component" value="Chromosome 4"/>
</dbReference>
<proteinExistence type="predicted"/>
<accession>A0A9J6E3Y3</accession>
<dbReference type="GO" id="GO:0008028">
    <property type="term" value="F:monocarboxylic acid transmembrane transporter activity"/>
    <property type="evidence" value="ECO:0007669"/>
    <property type="project" value="TreeGrafter"/>
</dbReference>
<keyword evidence="2" id="KW-1133">Transmembrane helix</keyword>
<keyword evidence="2" id="KW-0812">Transmembrane</keyword>
<name>A0A9J6E3Y3_RHIMP</name>
<dbReference type="InterPro" id="IPR036259">
    <property type="entry name" value="MFS_trans_sf"/>
</dbReference>
<comment type="caution">
    <text evidence="3">The sequence shown here is derived from an EMBL/GenBank/DDBJ whole genome shotgun (WGS) entry which is preliminary data.</text>
</comment>
<feature type="transmembrane region" description="Helical" evidence="2">
    <location>
        <begin position="106"/>
        <end position="126"/>
    </location>
</feature>
<evidence type="ECO:0000313" key="4">
    <source>
        <dbReference type="Proteomes" id="UP000821866"/>
    </source>
</evidence>
<dbReference type="SUPFAM" id="SSF103473">
    <property type="entry name" value="MFS general substrate transporter"/>
    <property type="match status" value="1"/>
</dbReference>
<gene>
    <name evidence="3" type="ORF">HPB51_018594</name>
</gene>
<protein>
    <recommendedName>
        <fullName evidence="5">Monocarboxylate transporter</fullName>
    </recommendedName>
</protein>
<dbReference type="VEuPathDB" id="VectorBase:LOC119171658"/>
<reference evidence="3" key="1">
    <citation type="journal article" date="2020" name="Cell">
        <title>Large-Scale Comparative Analyses of Tick Genomes Elucidate Their Genetic Diversity and Vector Capacities.</title>
        <authorList>
            <consortium name="Tick Genome and Microbiome Consortium (TIGMIC)"/>
            <person name="Jia N."/>
            <person name="Wang J."/>
            <person name="Shi W."/>
            <person name="Du L."/>
            <person name="Sun Y."/>
            <person name="Zhan W."/>
            <person name="Jiang J.F."/>
            <person name="Wang Q."/>
            <person name="Zhang B."/>
            <person name="Ji P."/>
            <person name="Bell-Sakyi L."/>
            <person name="Cui X.M."/>
            <person name="Yuan T.T."/>
            <person name="Jiang B.G."/>
            <person name="Yang W.F."/>
            <person name="Lam T.T."/>
            <person name="Chang Q.C."/>
            <person name="Ding S.J."/>
            <person name="Wang X.J."/>
            <person name="Zhu J.G."/>
            <person name="Ruan X.D."/>
            <person name="Zhao L."/>
            <person name="Wei J.T."/>
            <person name="Ye R.Z."/>
            <person name="Que T.C."/>
            <person name="Du C.H."/>
            <person name="Zhou Y.H."/>
            <person name="Cheng J.X."/>
            <person name="Dai P.F."/>
            <person name="Guo W.B."/>
            <person name="Han X.H."/>
            <person name="Huang E.J."/>
            <person name="Li L.F."/>
            <person name="Wei W."/>
            <person name="Gao Y.C."/>
            <person name="Liu J.Z."/>
            <person name="Shao H.Z."/>
            <person name="Wang X."/>
            <person name="Wang C.C."/>
            <person name="Yang T.C."/>
            <person name="Huo Q.B."/>
            <person name="Li W."/>
            <person name="Chen H.Y."/>
            <person name="Chen S.E."/>
            <person name="Zhou L.G."/>
            <person name="Ni X.B."/>
            <person name="Tian J.H."/>
            <person name="Sheng Y."/>
            <person name="Liu T."/>
            <person name="Pan Y.S."/>
            <person name="Xia L.Y."/>
            <person name="Li J."/>
            <person name="Zhao F."/>
            <person name="Cao W.C."/>
        </authorList>
    </citation>
    <scope>NUCLEOTIDE SEQUENCE</scope>
    <source>
        <strain evidence="3">Rmic-2018</strain>
    </source>
</reference>